<evidence type="ECO:0000256" key="1">
    <source>
        <dbReference type="ARBA" id="ARBA00004370"/>
    </source>
</evidence>
<dbReference type="EMBL" id="BRZA01000001">
    <property type="protein sequence ID" value="GLC87884.1"/>
    <property type="molecule type" value="Genomic_DNA"/>
</dbReference>
<protein>
    <recommendedName>
        <fullName evidence="4">Acyltransferase 3 domain-containing protein</fullName>
    </recommendedName>
</protein>
<dbReference type="Proteomes" id="UP001065593">
    <property type="component" value="Unassembled WGS sequence"/>
</dbReference>
<keyword evidence="3" id="KW-1133">Transmembrane helix</keyword>
<evidence type="ECO:0000259" key="4">
    <source>
        <dbReference type="Pfam" id="PF01757"/>
    </source>
</evidence>
<feature type="transmembrane region" description="Helical" evidence="3">
    <location>
        <begin position="228"/>
        <end position="250"/>
    </location>
</feature>
<feature type="transmembrane region" description="Helical" evidence="3">
    <location>
        <begin position="287"/>
        <end position="306"/>
    </location>
</feature>
<accession>A0ABQ5NHW9</accession>
<feature type="transmembrane region" description="Helical" evidence="3">
    <location>
        <begin position="174"/>
        <end position="192"/>
    </location>
</feature>
<feature type="transmembrane region" description="Helical" evidence="3">
    <location>
        <begin position="44"/>
        <end position="63"/>
    </location>
</feature>
<comment type="subcellular location">
    <subcellularLocation>
        <location evidence="1">Membrane</location>
    </subcellularLocation>
</comment>
<feature type="transmembrane region" description="Helical" evidence="3">
    <location>
        <begin position="124"/>
        <end position="142"/>
    </location>
</feature>
<comment type="caution">
    <text evidence="5">The sequence shown here is derived from an EMBL/GenBank/DDBJ whole genome shotgun (WGS) entry which is preliminary data.</text>
</comment>
<feature type="transmembrane region" description="Helical" evidence="3">
    <location>
        <begin position="257"/>
        <end position="281"/>
    </location>
</feature>
<organism evidence="5 6">
    <name type="scientific">Lysinibacillus piscis</name>
    <dbReference type="NCBI Taxonomy" id="2518931"/>
    <lineage>
        <taxon>Bacteria</taxon>
        <taxon>Bacillati</taxon>
        <taxon>Bacillota</taxon>
        <taxon>Bacilli</taxon>
        <taxon>Bacillales</taxon>
        <taxon>Bacillaceae</taxon>
        <taxon>Lysinibacillus</taxon>
    </lineage>
</organism>
<name>A0ABQ5NHW9_9BACI</name>
<keyword evidence="3" id="KW-0472">Membrane</keyword>
<feature type="transmembrane region" description="Helical" evidence="3">
    <location>
        <begin position="12"/>
        <end position="32"/>
    </location>
</feature>
<proteinExistence type="inferred from homology"/>
<comment type="similarity">
    <text evidence="2">Belongs to the acyltransferase 3 family.</text>
</comment>
<keyword evidence="3" id="KW-0812">Transmembrane</keyword>
<dbReference type="RefSeq" id="WP_264987599.1">
    <property type="nucleotide sequence ID" value="NZ_BRZA01000001.1"/>
</dbReference>
<reference evidence="5" key="1">
    <citation type="submission" date="2022-08" db="EMBL/GenBank/DDBJ databases">
        <title>Draft genome sequence of Lysinibacillus sp. strain KH24.</title>
        <authorList>
            <person name="Kanbe H."/>
            <person name="Itoh H."/>
        </authorList>
    </citation>
    <scope>NUCLEOTIDE SEQUENCE</scope>
    <source>
        <strain evidence="5">KH24</strain>
    </source>
</reference>
<evidence type="ECO:0000256" key="3">
    <source>
        <dbReference type="SAM" id="Phobius"/>
    </source>
</evidence>
<evidence type="ECO:0000313" key="5">
    <source>
        <dbReference type="EMBL" id="GLC87884.1"/>
    </source>
</evidence>
<evidence type="ECO:0000256" key="2">
    <source>
        <dbReference type="ARBA" id="ARBA00007400"/>
    </source>
</evidence>
<feature type="transmembrane region" description="Helical" evidence="3">
    <location>
        <begin position="149"/>
        <end position="168"/>
    </location>
</feature>
<sequence>MEYRINKDVTNQLKGIGIIFVIFGHLCLLDIIKVPSDKFDYAGVWGVTIFMILSGYGLTQSYLKNGIHFNFLNKRFSKVVIPYIIVTLMWIIIDKIIFNVDYGFIQALKVVFGLNFNYPVDPTMWYITYIFMWYTVFFIIFITPIKDILKVLIIISFSLTLYITKFTVIFDWNFYTFAFPIGVGIAYVFAILNKYKVKVKHLNILLILITIICLRLFLDYIFKVFDLTFYGVLSMSSILLTFGICSLLIITKCKSKILTFIGTISYELYLIEGKFLFGYGIPSVSDILWIRILDYIVMIIIVAYLLSKIIEFINKFVSNESKV</sequence>
<dbReference type="InterPro" id="IPR002656">
    <property type="entry name" value="Acyl_transf_3_dom"/>
</dbReference>
<evidence type="ECO:0000313" key="6">
    <source>
        <dbReference type="Proteomes" id="UP001065593"/>
    </source>
</evidence>
<feature type="domain" description="Acyltransferase 3" evidence="4">
    <location>
        <begin position="12"/>
        <end position="306"/>
    </location>
</feature>
<keyword evidence="6" id="KW-1185">Reference proteome</keyword>
<dbReference type="Pfam" id="PF01757">
    <property type="entry name" value="Acyl_transf_3"/>
    <property type="match status" value="1"/>
</dbReference>
<gene>
    <name evidence="5" type="ORF">LYSBPC_10110</name>
</gene>
<feature type="transmembrane region" description="Helical" evidence="3">
    <location>
        <begin position="204"/>
        <end position="222"/>
    </location>
</feature>
<feature type="transmembrane region" description="Helical" evidence="3">
    <location>
        <begin position="75"/>
        <end position="93"/>
    </location>
</feature>